<reference evidence="4 5" key="1">
    <citation type="journal article" date="2019" name="PLoS ONE">
        <title>Comparative genome analysis indicates high evolutionary potential of pathogenicity genes in Colletotrichum tanaceti.</title>
        <authorList>
            <person name="Lelwala R.V."/>
            <person name="Korhonen P.K."/>
            <person name="Young N.D."/>
            <person name="Scott J.B."/>
            <person name="Ades P.A."/>
            <person name="Gasser R.B."/>
            <person name="Taylor P.W.J."/>
        </authorList>
    </citation>
    <scope>NUCLEOTIDE SEQUENCE [LARGE SCALE GENOMIC DNA]</scope>
    <source>
        <strain evidence="4">BRIP57314</strain>
    </source>
</reference>
<dbReference type="EMBL" id="PJEX01000265">
    <property type="protein sequence ID" value="TKW52047.1"/>
    <property type="molecule type" value="Genomic_DNA"/>
</dbReference>
<evidence type="ECO:0000256" key="2">
    <source>
        <dbReference type="ARBA" id="ARBA00023445"/>
    </source>
</evidence>
<comment type="similarity">
    <text evidence="2">Belongs to the NAD(P)-dependent epimerase/dehydratase family. Dihydroflavonol-4-reductase subfamily.</text>
</comment>
<accession>A0A4U6XDW0</accession>
<dbReference type="PANTHER" id="PTHR10366">
    <property type="entry name" value="NAD DEPENDENT EPIMERASE/DEHYDRATASE"/>
    <property type="match status" value="1"/>
</dbReference>
<keyword evidence="1" id="KW-0560">Oxidoreductase</keyword>
<dbReference type="GO" id="GO:0016616">
    <property type="term" value="F:oxidoreductase activity, acting on the CH-OH group of donors, NAD or NADP as acceptor"/>
    <property type="evidence" value="ECO:0007669"/>
    <property type="project" value="TreeGrafter"/>
</dbReference>
<gene>
    <name evidence="4" type="primary">YDR541C</name>
    <name evidence="4" type="ORF">CTA1_10852</name>
</gene>
<dbReference type="CDD" id="cd05227">
    <property type="entry name" value="AR_SDR_e"/>
    <property type="match status" value="1"/>
</dbReference>
<organism evidence="4 5">
    <name type="scientific">Colletotrichum tanaceti</name>
    <dbReference type="NCBI Taxonomy" id="1306861"/>
    <lineage>
        <taxon>Eukaryota</taxon>
        <taxon>Fungi</taxon>
        <taxon>Dikarya</taxon>
        <taxon>Ascomycota</taxon>
        <taxon>Pezizomycotina</taxon>
        <taxon>Sordariomycetes</taxon>
        <taxon>Hypocreomycetidae</taxon>
        <taxon>Glomerellales</taxon>
        <taxon>Glomerellaceae</taxon>
        <taxon>Colletotrichum</taxon>
        <taxon>Colletotrichum destructivum species complex</taxon>
    </lineage>
</organism>
<evidence type="ECO:0000259" key="3">
    <source>
        <dbReference type="Pfam" id="PF01370"/>
    </source>
</evidence>
<name>A0A4U6XDW0_9PEZI</name>
<dbReference type="AlphaFoldDB" id="A0A4U6XDW0"/>
<dbReference type="InterPro" id="IPR050425">
    <property type="entry name" value="NAD(P)_dehydrat-like"/>
</dbReference>
<dbReference type="PANTHER" id="PTHR10366:SF564">
    <property type="entry name" value="STEROL-4-ALPHA-CARBOXYLATE 3-DEHYDROGENASE, DECARBOXYLATING"/>
    <property type="match status" value="1"/>
</dbReference>
<proteinExistence type="inferred from homology"/>
<protein>
    <submittedName>
        <fullName evidence="4">Uncharacterized oxidoreductase</fullName>
    </submittedName>
</protein>
<dbReference type="OrthoDB" id="2735536at2759"/>
<dbReference type="InterPro" id="IPR036291">
    <property type="entry name" value="NAD(P)-bd_dom_sf"/>
</dbReference>
<feature type="domain" description="NAD-dependent epimerase/dehydratase" evidence="3">
    <location>
        <begin position="5"/>
        <end position="276"/>
    </location>
</feature>
<evidence type="ECO:0000313" key="4">
    <source>
        <dbReference type="EMBL" id="TKW52047.1"/>
    </source>
</evidence>
<dbReference type="InterPro" id="IPR001509">
    <property type="entry name" value="Epimerase_deHydtase"/>
</dbReference>
<dbReference type="Gene3D" id="3.40.50.720">
    <property type="entry name" value="NAD(P)-binding Rossmann-like Domain"/>
    <property type="match status" value="1"/>
</dbReference>
<evidence type="ECO:0000256" key="1">
    <source>
        <dbReference type="ARBA" id="ARBA00023002"/>
    </source>
</evidence>
<comment type="caution">
    <text evidence="4">The sequence shown here is derived from an EMBL/GenBank/DDBJ whole genome shotgun (WGS) entry which is preliminary data.</text>
</comment>
<dbReference type="STRING" id="1306861.A0A4U6XDW0"/>
<dbReference type="Pfam" id="PF01370">
    <property type="entry name" value="Epimerase"/>
    <property type="match status" value="1"/>
</dbReference>
<dbReference type="Proteomes" id="UP000310108">
    <property type="component" value="Unassembled WGS sequence"/>
</dbReference>
<evidence type="ECO:0000313" key="5">
    <source>
        <dbReference type="Proteomes" id="UP000310108"/>
    </source>
</evidence>
<sequence length="355" mass="37902">MPQHVLITGANGFIAQHIVAHFLEAGHSVIAVVRSESSSARLRNAFRSYPASRLDVAVVPDITAPGAFDSVLASDPPLDAVLHTASPFDFRKGMSSADFLDPAIKGTTEILRGITRVAPSVKRVVITSSVAAVINSSSPPISDPPKIYTERDWLEVSRKDVDDSGDPGLAYFASKAFAERAAWAFVADEKPSFDLATINPPVVYGPPYDTSSLSSPQDLGQSNYMLYTGLLSPELTSASPVAPGMLHLYVDVRDVARAHLLAVEKPDAGGNRLVIGGGGASNQEFANILRKRFPELSHRIPEGDPSKAALPEGLFDLDPSLASKVLGLEYKSLEDTLVDTAVSMIELEKRAEKAA</sequence>
<dbReference type="SUPFAM" id="SSF51735">
    <property type="entry name" value="NAD(P)-binding Rossmann-fold domains"/>
    <property type="match status" value="1"/>
</dbReference>
<keyword evidence="5" id="KW-1185">Reference proteome</keyword>